<dbReference type="AlphaFoldDB" id="K8EH56"/>
<protein>
    <submittedName>
        <fullName evidence="1">Uncharacterized protein</fullName>
    </submittedName>
</protein>
<dbReference type="OrthoDB" id="1787315at2"/>
<evidence type="ECO:0000313" key="1">
    <source>
        <dbReference type="EMBL" id="CCO07961.1"/>
    </source>
</evidence>
<keyword evidence="2" id="KW-1185">Reference proteome</keyword>
<sequence length="64" mass="7331">MEKEQVKKLVQATSPGTAVAENVFTERQTAVFQSKYIDSYDEALELLEKHDITGGKGKHKWKHR</sequence>
<accession>K8EH56</accession>
<organism evidence="1 2">
    <name type="scientific">Desulforamulus hydrothermalis Lam5 = DSM 18033</name>
    <dbReference type="NCBI Taxonomy" id="1121428"/>
    <lineage>
        <taxon>Bacteria</taxon>
        <taxon>Bacillati</taxon>
        <taxon>Bacillota</taxon>
        <taxon>Clostridia</taxon>
        <taxon>Eubacteriales</taxon>
        <taxon>Peptococcaceae</taxon>
        <taxon>Desulforamulus</taxon>
    </lineage>
</organism>
<proteinExistence type="predicted"/>
<evidence type="ECO:0000313" key="2">
    <source>
        <dbReference type="Proteomes" id="UP000009315"/>
    </source>
</evidence>
<name>K8EH56_9FIRM</name>
<dbReference type="RefSeq" id="WP_008411099.1">
    <property type="nucleotide sequence ID" value="NZ_CAOS01000008.1"/>
</dbReference>
<comment type="caution">
    <text evidence="1">The sequence shown here is derived from an EMBL/GenBank/DDBJ whole genome shotgun (WGS) entry which is preliminary data.</text>
</comment>
<dbReference type="Proteomes" id="UP000009315">
    <property type="component" value="Unassembled WGS sequence"/>
</dbReference>
<dbReference type="EMBL" id="CAOS01000008">
    <property type="protein sequence ID" value="CCO07961.1"/>
    <property type="molecule type" value="Genomic_DNA"/>
</dbReference>
<gene>
    <name evidence="1" type="ORF">DESHY_160085</name>
</gene>
<reference evidence="1 2" key="1">
    <citation type="journal article" date="2013" name="Genome Announc.">
        <title>Genome Sequence of the Sulfate-Reducing Bacterium Desulfotomaculum hydrothermale Lam5(T).</title>
        <authorList>
            <person name="Amin O."/>
            <person name="Fardeau M.L."/>
            <person name="Valette O."/>
            <person name="Hirschler-Rea A."/>
            <person name="Barbe V."/>
            <person name="Medigue C."/>
            <person name="Vacherie B."/>
            <person name="Ollivier B."/>
            <person name="Bertin P.N."/>
            <person name="Dolla A."/>
        </authorList>
    </citation>
    <scope>NUCLEOTIDE SEQUENCE [LARGE SCALE GENOMIC DNA]</scope>
    <source>
        <strain evidence="2">Lam5 / DSM 18033</strain>
    </source>
</reference>
<dbReference type="STRING" id="1121428.DESHY_160085"/>